<evidence type="ECO:0000256" key="5">
    <source>
        <dbReference type="PROSITE-ProRule" id="PRU01330"/>
    </source>
</evidence>
<organism evidence="9 10">
    <name type="scientific">Streptomyces griseoaurantiacus</name>
    <dbReference type="NCBI Taxonomy" id="68213"/>
    <lineage>
        <taxon>Bacteria</taxon>
        <taxon>Bacillati</taxon>
        <taxon>Actinomycetota</taxon>
        <taxon>Actinomycetes</taxon>
        <taxon>Kitasatosporales</taxon>
        <taxon>Streptomycetaceae</taxon>
        <taxon>Streptomyces</taxon>
        <taxon>Streptomyces aurantiacus group</taxon>
    </lineage>
</organism>
<evidence type="ECO:0000256" key="2">
    <source>
        <dbReference type="ARBA" id="ARBA00022598"/>
    </source>
</evidence>
<dbReference type="PANTHER" id="PTHR43785:SF12">
    <property type="entry name" value="TYPE-1 GLUTAMINE SYNTHETASE 2"/>
    <property type="match status" value="1"/>
</dbReference>
<evidence type="ECO:0000256" key="1">
    <source>
        <dbReference type="ARBA" id="ARBA00009897"/>
    </source>
</evidence>
<feature type="domain" description="GS catalytic" evidence="8">
    <location>
        <begin position="127"/>
        <end position="448"/>
    </location>
</feature>
<evidence type="ECO:0000313" key="10">
    <source>
        <dbReference type="Proteomes" id="UP000587608"/>
    </source>
</evidence>
<dbReference type="AlphaFoldDB" id="A0A7W2DX14"/>
<evidence type="ECO:0000259" key="8">
    <source>
        <dbReference type="PROSITE" id="PS51987"/>
    </source>
</evidence>
<evidence type="ECO:0000313" key="9">
    <source>
        <dbReference type="EMBL" id="MBA5224563.1"/>
    </source>
</evidence>
<comment type="caution">
    <text evidence="9">The sequence shown here is derived from an EMBL/GenBank/DDBJ whole genome shotgun (WGS) entry which is preliminary data.</text>
</comment>
<dbReference type="SUPFAM" id="SSF55931">
    <property type="entry name" value="Glutamine synthetase/guanido kinase"/>
    <property type="match status" value="1"/>
</dbReference>
<dbReference type="RefSeq" id="WP_191854060.1">
    <property type="nucleotide sequence ID" value="NZ_CP108343.1"/>
</dbReference>
<dbReference type="GO" id="GO:0005524">
    <property type="term" value="F:ATP binding"/>
    <property type="evidence" value="ECO:0007669"/>
    <property type="project" value="UniProtKB-KW"/>
</dbReference>
<evidence type="ECO:0000259" key="7">
    <source>
        <dbReference type="PROSITE" id="PS51986"/>
    </source>
</evidence>
<dbReference type="Pfam" id="PF00120">
    <property type="entry name" value="Gln-synt_C"/>
    <property type="match status" value="1"/>
</dbReference>
<dbReference type="InterPro" id="IPR014746">
    <property type="entry name" value="Gln_synth/guanido_kin_cat_dom"/>
</dbReference>
<proteinExistence type="inferred from homology"/>
<reference evidence="9 10" key="1">
    <citation type="submission" date="2020-07" db="EMBL/GenBank/DDBJ databases">
        <title>Differential regulation of undecylprodigiosin biosynthesis in the yeast-scavenging Streptomyces strain MBK6.</title>
        <authorList>
            <person name="Baral B."/>
            <person name="Siitonen V."/>
            <person name="Laughlin M."/>
            <person name="Yamada K."/>
            <person name="Ilomaeki M."/>
            <person name="Metsae-Ketelae M."/>
            <person name="Niemi J."/>
        </authorList>
    </citation>
    <scope>NUCLEOTIDE SEQUENCE [LARGE SCALE GENOMIC DNA]</scope>
    <source>
        <strain evidence="9 10">MBK6</strain>
    </source>
</reference>
<keyword evidence="3" id="KW-0547">Nucleotide-binding</keyword>
<dbReference type="SMART" id="SM01230">
    <property type="entry name" value="Gln-synt_C"/>
    <property type="match status" value="1"/>
</dbReference>
<dbReference type="InterPro" id="IPR008146">
    <property type="entry name" value="Gln_synth_cat_dom"/>
</dbReference>
<dbReference type="PROSITE" id="PS51987">
    <property type="entry name" value="GS_CATALYTIC"/>
    <property type="match status" value="1"/>
</dbReference>
<keyword evidence="4" id="KW-0067">ATP-binding</keyword>
<dbReference type="Proteomes" id="UP000587608">
    <property type="component" value="Unassembled WGS sequence"/>
</dbReference>
<name>A0A7W2DX14_9ACTN</name>
<dbReference type="GO" id="GO:0006542">
    <property type="term" value="P:glutamine biosynthetic process"/>
    <property type="evidence" value="ECO:0007669"/>
    <property type="project" value="InterPro"/>
</dbReference>
<accession>A0A7W2DX14</accession>
<dbReference type="PANTHER" id="PTHR43785">
    <property type="entry name" value="GAMMA-GLUTAMYLPUTRESCINE SYNTHETASE"/>
    <property type="match status" value="1"/>
</dbReference>
<evidence type="ECO:0000256" key="3">
    <source>
        <dbReference type="ARBA" id="ARBA00022741"/>
    </source>
</evidence>
<dbReference type="PROSITE" id="PS51986">
    <property type="entry name" value="GS_BETA_GRASP"/>
    <property type="match status" value="1"/>
</dbReference>
<keyword evidence="2" id="KW-0436">Ligase</keyword>
<feature type="domain" description="GS beta-grasp" evidence="7">
    <location>
        <begin position="26"/>
        <end position="121"/>
    </location>
</feature>
<dbReference type="GO" id="GO:0004356">
    <property type="term" value="F:glutamine synthetase activity"/>
    <property type="evidence" value="ECO:0007669"/>
    <property type="project" value="InterPro"/>
</dbReference>
<evidence type="ECO:0000256" key="6">
    <source>
        <dbReference type="RuleBase" id="RU000384"/>
    </source>
</evidence>
<dbReference type="SUPFAM" id="SSF54368">
    <property type="entry name" value="Glutamine synthetase, N-terminal domain"/>
    <property type="match status" value="1"/>
</dbReference>
<dbReference type="Gene3D" id="3.30.590.10">
    <property type="entry name" value="Glutamine synthetase/guanido kinase, catalytic domain"/>
    <property type="match status" value="1"/>
</dbReference>
<dbReference type="InterPro" id="IPR008147">
    <property type="entry name" value="Gln_synt_N"/>
</dbReference>
<gene>
    <name evidence="9" type="ORF">H1X69_24635</name>
</gene>
<sequence length="448" mass="49350">MTTTDTPPRPPEPLSREALTKLVASRDLTEVMLAVPDMQGRLQGKVLNADVFLERLTDGVEMCAYLLATDIDMTPLDGFALTGWEQGFGDFLVRPDWSTTRLLPGRPGTALVLGTPHAGCRPLEVTPRRMLQTQLDRMRALGYLVKVGVESEFVLYEQSPEALKPAWGHNLDYALHHPPAADFLRRLSDVLHEAGIRYEALKTEGAPGQVEVSLAYTDALAACDDYTLYRHLALELAQRHDWAAAFMAAPETGVGSGLHLHLSLWTPDGEPAFIWHEQQGLPMLMEQAIAGLVSGLPHLAPLYAPTVNSYKRYRSHSFAPTRYAWGTDHRGCAIRVTGHGVGARLEVRLAGADANAYLALTAYLAALTDGIDNALAPPPPCAHDAYQDTQAIPVHRDLAQAVQYFQHSTFADNLLGEDVVRHYARAAQSELDCHRTHVTDLERHRGIR</sequence>
<dbReference type="EMBL" id="JACERG010000017">
    <property type="protein sequence ID" value="MBA5224563.1"/>
    <property type="molecule type" value="Genomic_DNA"/>
</dbReference>
<protein>
    <submittedName>
        <fullName evidence="9">Glutamine synthetase</fullName>
    </submittedName>
</protein>
<comment type="similarity">
    <text evidence="1 5 6">Belongs to the glutamine synthetase family.</text>
</comment>
<dbReference type="Gene3D" id="3.10.20.70">
    <property type="entry name" value="Glutamine synthetase, N-terminal domain"/>
    <property type="match status" value="1"/>
</dbReference>
<evidence type="ECO:0000256" key="4">
    <source>
        <dbReference type="ARBA" id="ARBA00022840"/>
    </source>
</evidence>
<dbReference type="InterPro" id="IPR036651">
    <property type="entry name" value="Gln_synt_N_sf"/>
</dbReference>